<protein>
    <submittedName>
        <fullName evidence="2">COP23 domain-containing protein</fullName>
    </submittedName>
</protein>
<keyword evidence="1" id="KW-0732">Signal</keyword>
<gene>
    <name evidence="2" type="ORF">WMG39_05860</name>
</gene>
<name>A0ABU8YJ42_9CYAN</name>
<accession>A0ABU8YJ42</accession>
<dbReference type="InterPro" id="IPR025478">
    <property type="entry name" value="COP23"/>
</dbReference>
<feature type="signal peptide" evidence="1">
    <location>
        <begin position="1"/>
        <end position="28"/>
    </location>
</feature>
<proteinExistence type="predicted"/>
<dbReference type="EMBL" id="JBBLXS010000048">
    <property type="protein sequence ID" value="MEK0184376.1"/>
    <property type="molecule type" value="Genomic_DNA"/>
</dbReference>
<organism evidence="2 3">
    <name type="scientific">Microcoleus anatoxicus PTRS2</name>
    <dbReference type="NCBI Taxonomy" id="2705321"/>
    <lineage>
        <taxon>Bacteria</taxon>
        <taxon>Bacillati</taxon>
        <taxon>Cyanobacteriota</taxon>
        <taxon>Cyanophyceae</taxon>
        <taxon>Oscillatoriophycideae</taxon>
        <taxon>Oscillatoriales</taxon>
        <taxon>Microcoleaceae</taxon>
        <taxon>Microcoleus</taxon>
        <taxon>Microcoleus anatoxicus</taxon>
    </lineage>
</organism>
<evidence type="ECO:0000313" key="3">
    <source>
        <dbReference type="Proteomes" id="UP001384579"/>
    </source>
</evidence>
<evidence type="ECO:0000313" key="2">
    <source>
        <dbReference type="EMBL" id="MEK0184376.1"/>
    </source>
</evidence>
<sequence length="202" mass="21429">MKSKLIAQILLSALAVSGTMVTATTVQAGPATLVANETTVFQCVGSGRNLATIAKRGNRTTDPIILWRTTEFGREFTPSQRCQAVSRRLTQAVANNGGSLSNLLLTTGTVNSLPVVCFVSGRGRCNSSNTLFTLDRKNASNPGAVLTRLVNFAENGVGEAVVSRTRPTDEPEQQYVSLQDLVDRALNTAPAPVKAQPSNRGI</sequence>
<comment type="caution">
    <text evidence="2">The sequence shown here is derived from an EMBL/GenBank/DDBJ whole genome shotgun (WGS) entry which is preliminary data.</text>
</comment>
<keyword evidence="3" id="KW-1185">Reference proteome</keyword>
<evidence type="ECO:0000256" key="1">
    <source>
        <dbReference type="SAM" id="SignalP"/>
    </source>
</evidence>
<feature type="chain" id="PRO_5047181772" evidence="1">
    <location>
        <begin position="29"/>
        <end position="202"/>
    </location>
</feature>
<dbReference type="RefSeq" id="WP_340523222.1">
    <property type="nucleotide sequence ID" value="NZ_JBBLXS010000048.1"/>
</dbReference>
<dbReference type="Proteomes" id="UP001384579">
    <property type="component" value="Unassembled WGS sequence"/>
</dbReference>
<reference evidence="2 3" key="1">
    <citation type="journal article" date="2020" name="Harmful Algae">
        <title>Molecular and morphological characterization of a novel dihydroanatoxin-a producing Microcoleus species (cyanobacteria) from the Russian River, California, USA.</title>
        <authorList>
            <person name="Conklin K.Y."/>
            <person name="Stancheva R."/>
            <person name="Otten T.G."/>
            <person name="Fadness R."/>
            <person name="Boyer G.L."/>
            <person name="Read B."/>
            <person name="Zhang X."/>
            <person name="Sheath R.G."/>
        </authorList>
    </citation>
    <scope>NUCLEOTIDE SEQUENCE [LARGE SCALE GENOMIC DNA]</scope>
    <source>
        <strain evidence="2 3">PTRS2</strain>
    </source>
</reference>
<dbReference type="Pfam" id="PF14218">
    <property type="entry name" value="COP23"/>
    <property type="match status" value="1"/>
</dbReference>